<dbReference type="Proteomes" id="UP000000719">
    <property type="component" value="Chromosome"/>
</dbReference>
<gene>
    <name evidence="2" type="ordered locus">Hore_08810</name>
</gene>
<dbReference type="AlphaFoldDB" id="B8CWG8"/>
<evidence type="ECO:0000313" key="3">
    <source>
        <dbReference type="Proteomes" id="UP000000719"/>
    </source>
</evidence>
<evidence type="ECO:0000259" key="1">
    <source>
        <dbReference type="Pfam" id="PF11868"/>
    </source>
</evidence>
<feature type="domain" description="DUF3388" evidence="1">
    <location>
        <begin position="70"/>
        <end position="248"/>
    </location>
</feature>
<dbReference type="SUPFAM" id="SSF55021">
    <property type="entry name" value="ACT-like"/>
    <property type="match status" value="1"/>
</dbReference>
<dbReference type="OrthoDB" id="2372367at2"/>
<organism evidence="2 3">
    <name type="scientific">Halothermothrix orenii (strain H 168 / OCM 544 / DSM 9562)</name>
    <dbReference type="NCBI Taxonomy" id="373903"/>
    <lineage>
        <taxon>Bacteria</taxon>
        <taxon>Bacillati</taxon>
        <taxon>Bacillota</taxon>
        <taxon>Clostridia</taxon>
        <taxon>Halanaerobiales</taxon>
        <taxon>Halothermotrichaceae</taxon>
        <taxon>Halothermothrix</taxon>
    </lineage>
</organism>
<dbReference type="KEGG" id="hor:Hore_08810"/>
<dbReference type="EMBL" id="CP001098">
    <property type="protein sequence ID" value="ACL69637.1"/>
    <property type="molecule type" value="Genomic_DNA"/>
</dbReference>
<accession>B8CWG8</accession>
<dbReference type="HOGENOM" id="CLU_1000798_0_0_9"/>
<dbReference type="RefSeq" id="WP_012635824.1">
    <property type="nucleotide sequence ID" value="NC_011899.1"/>
</dbReference>
<dbReference type="eggNOG" id="ENOG502Z7SI">
    <property type="taxonomic scope" value="Bacteria"/>
</dbReference>
<dbReference type="InterPro" id="IPR045865">
    <property type="entry name" value="ACT-like_dom_sf"/>
</dbReference>
<reference evidence="2 3" key="1">
    <citation type="journal article" date="2009" name="PLoS ONE">
        <title>Genome analysis of the anaerobic thermohalophilic bacterium Halothermothrix orenii.</title>
        <authorList>
            <person name="Mavromatis K."/>
            <person name="Ivanova N."/>
            <person name="Anderson I."/>
            <person name="Lykidis A."/>
            <person name="Hooper S.D."/>
            <person name="Sun H."/>
            <person name="Kunin V."/>
            <person name="Lapidus A."/>
            <person name="Hugenholtz P."/>
            <person name="Patel B."/>
            <person name="Kyrpides N.C."/>
        </authorList>
    </citation>
    <scope>NUCLEOTIDE SEQUENCE [LARGE SCALE GENOMIC DNA]</scope>
    <source>
        <strain evidence="3">H 168 / OCM 544 / DSM 9562</strain>
    </source>
</reference>
<dbReference type="InterPro" id="IPR024514">
    <property type="entry name" value="DUF3388"/>
</dbReference>
<proteinExistence type="predicted"/>
<keyword evidence="3" id="KW-1185">Reference proteome</keyword>
<dbReference type="Pfam" id="PF11868">
    <property type="entry name" value="DUF3388"/>
    <property type="match status" value="1"/>
</dbReference>
<sequence>MPTYYLEYKITHNRTGLLGDVASMLGLLNVNILTIASIENNYRGLLIEIDREEIFEILKESLPGINDLKVTAFRKPGLIDIIALRHGKKMTRRDSDNCFIFERENLDLLIDFLGEYLKRHNAALIGFKGSPKVGKTETAIAAAVHANKHWQLLSSTLLRKVARSQVSKDIMNKNTIFIIDSITTFYRSPSKHIKFIREIINKPLLRIVEHPEIIIKETSLTWEDFDLFIELHDGDNGTHKDISNYITTFNSFDLS</sequence>
<evidence type="ECO:0000313" key="2">
    <source>
        <dbReference type="EMBL" id="ACL69637.1"/>
    </source>
</evidence>
<name>B8CWG8_HALOH</name>
<protein>
    <submittedName>
        <fullName evidence="2">Amino acid-binding ACT domain protein</fullName>
    </submittedName>
</protein>
<dbReference type="STRING" id="373903.Hore_08810"/>